<keyword evidence="2" id="KW-0067">ATP-binding</keyword>
<name>A0ABV4CZY5_9BACT</name>
<dbReference type="PANTHER" id="PTHR30595:SF6">
    <property type="entry name" value="SCHLAFEN ALBA-2 DOMAIN-CONTAINING PROTEIN"/>
    <property type="match status" value="1"/>
</dbReference>
<reference evidence="2 3" key="1">
    <citation type="submission" date="2024-03" db="EMBL/GenBank/DDBJ databases">
        <title>Mouse gut bacterial collection (mGBC) of GemPharmatech.</title>
        <authorList>
            <person name="He Y."/>
            <person name="Dong L."/>
            <person name="Wu D."/>
            <person name="Gao X."/>
            <person name="Lin Z."/>
        </authorList>
    </citation>
    <scope>NUCLEOTIDE SEQUENCE [LARGE SCALE GENOMIC DNA]</scope>
    <source>
        <strain evidence="2 3">54-13</strain>
    </source>
</reference>
<comment type="caution">
    <text evidence="2">The sequence shown here is derived from an EMBL/GenBank/DDBJ whole genome shotgun (WGS) entry which is preliminary data.</text>
</comment>
<evidence type="ECO:0000313" key="2">
    <source>
        <dbReference type="EMBL" id="MEY8246130.1"/>
    </source>
</evidence>
<dbReference type="PANTHER" id="PTHR30595">
    <property type="entry name" value="GLPR-RELATED TRANSCRIPTIONAL REPRESSOR"/>
    <property type="match status" value="1"/>
</dbReference>
<dbReference type="InterPro" id="IPR007421">
    <property type="entry name" value="Schlafen_AlbA_2_dom"/>
</dbReference>
<protein>
    <submittedName>
        <fullName evidence="2">ATP-binding protein</fullName>
    </submittedName>
</protein>
<keyword evidence="3" id="KW-1185">Reference proteome</keyword>
<evidence type="ECO:0000259" key="1">
    <source>
        <dbReference type="Pfam" id="PF04326"/>
    </source>
</evidence>
<dbReference type="Proteomes" id="UP001565200">
    <property type="component" value="Unassembled WGS sequence"/>
</dbReference>
<dbReference type="RefSeq" id="WP_205523815.1">
    <property type="nucleotide sequence ID" value="NZ_JBCLPP010000034.1"/>
</dbReference>
<evidence type="ECO:0000313" key="3">
    <source>
        <dbReference type="Proteomes" id="UP001565200"/>
    </source>
</evidence>
<dbReference type="InterPro" id="IPR038461">
    <property type="entry name" value="Schlafen_AlbA_2_dom_sf"/>
</dbReference>
<proteinExistence type="predicted"/>
<organism evidence="2 3">
    <name type="scientific">Heminiphilus faecis</name>
    <dbReference type="NCBI Taxonomy" id="2601703"/>
    <lineage>
        <taxon>Bacteria</taxon>
        <taxon>Pseudomonadati</taxon>
        <taxon>Bacteroidota</taxon>
        <taxon>Bacteroidia</taxon>
        <taxon>Bacteroidales</taxon>
        <taxon>Muribaculaceae</taxon>
        <taxon>Heminiphilus</taxon>
    </lineage>
</organism>
<sequence length="220" mass="24519">MKDLKAIKGTFYIHNLISEGEHEHQDFKFAITDAAKIARSISAFANNDGGRLLVGVKDNGRIAGIRNEEDIFVVEQAAQMYCRPPQDVKVSAFTVDGGAVVLRVDIAKASKRPVYSREPDGTMRAYYRVKDENIAAHPVMVKAWRRMAADEGLVLSLSEAEAALLNYLDEWSMTTVEDYMRGAHISRAAAEEIIVRLCAAGVLEFIYTGSEFRIMRSDNQ</sequence>
<dbReference type="GO" id="GO:0005524">
    <property type="term" value="F:ATP binding"/>
    <property type="evidence" value="ECO:0007669"/>
    <property type="project" value="UniProtKB-KW"/>
</dbReference>
<dbReference type="EMBL" id="JBCLPP010000034">
    <property type="protein sequence ID" value="MEY8246130.1"/>
    <property type="molecule type" value="Genomic_DNA"/>
</dbReference>
<keyword evidence="2" id="KW-0547">Nucleotide-binding</keyword>
<accession>A0ABV4CZY5</accession>
<dbReference type="Gene3D" id="3.30.950.30">
    <property type="entry name" value="Schlafen, AAA domain"/>
    <property type="match status" value="1"/>
</dbReference>
<feature type="domain" description="Schlafen AlbA-2" evidence="1">
    <location>
        <begin position="21"/>
        <end position="135"/>
    </location>
</feature>
<gene>
    <name evidence="2" type="ORF">AAK873_10955</name>
</gene>
<dbReference type="Pfam" id="PF04326">
    <property type="entry name" value="SLFN_AlbA_2"/>
    <property type="match status" value="1"/>
</dbReference>